<dbReference type="InterPro" id="IPR053659">
    <property type="entry name" value="DSB_Repair_Helicase_HerA"/>
</dbReference>
<accession>A0A5C0XRC1</accession>
<dbReference type="Pfam" id="PF01935">
    <property type="entry name" value="DUF87"/>
    <property type="match status" value="1"/>
</dbReference>
<evidence type="ECO:0000313" key="14">
    <source>
        <dbReference type="EMBL" id="QEK78818.1"/>
    </source>
</evidence>
<dbReference type="Pfam" id="PF05872">
    <property type="entry name" value="HerA_C"/>
    <property type="match status" value="1"/>
</dbReference>
<dbReference type="InterPro" id="IPR033186">
    <property type="entry name" value="HerA_C"/>
</dbReference>
<feature type="domain" description="Helicase HerA central" evidence="11">
    <location>
        <begin position="129"/>
        <end position="353"/>
    </location>
</feature>
<dbReference type="InterPro" id="IPR027417">
    <property type="entry name" value="P-loop_NTPase"/>
</dbReference>
<dbReference type="GeneID" id="13301769"/>
<keyword evidence="6" id="KW-0238">DNA-binding</keyword>
<feature type="domain" description="Helicase HerA barrel" evidence="13">
    <location>
        <begin position="5"/>
        <end position="95"/>
    </location>
</feature>
<keyword evidence="4 14" id="KW-0347">Helicase</keyword>
<evidence type="ECO:0000259" key="12">
    <source>
        <dbReference type="Pfam" id="PF05872"/>
    </source>
</evidence>
<evidence type="ECO:0000256" key="9">
    <source>
        <dbReference type="ARBA" id="ARBA00048954"/>
    </source>
</evidence>
<dbReference type="GO" id="GO:0016787">
    <property type="term" value="F:hydrolase activity"/>
    <property type="evidence" value="ECO:0007669"/>
    <property type="project" value="UniProtKB-KW"/>
</dbReference>
<evidence type="ECO:0000256" key="6">
    <source>
        <dbReference type="ARBA" id="ARBA00023125"/>
    </source>
</evidence>
<evidence type="ECO:0000256" key="4">
    <source>
        <dbReference type="ARBA" id="ARBA00022806"/>
    </source>
</evidence>
<dbReference type="RefSeq" id="WP_011012305.1">
    <property type="nucleotide sequence ID" value="NC_003413.1"/>
</dbReference>
<name>A0A5C0XRC1_PYRFU</name>
<gene>
    <name evidence="14" type="ORF">PFDSM3638_05835</name>
</gene>
<protein>
    <submittedName>
        <fullName evidence="14">DNA helicase</fullName>
    </submittedName>
</protein>
<dbReference type="PANTHER" id="PTHR42957">
    <property type="entry name" value="HELICASE MJ1565-RELATED"/>
    <property type="match status" value="1"/>
</dbReference>
<keyword evidence="5" id="KW-0067">ATP-binding</keyword>
<evidence type="ECO:0000256" key="8">
    <source>
        <dbReference type="ARBA" id="ARBA00034617"/>
    </source>
</evidence>
<evidence type="ECO:0000256" key="2">
    <source>
        <dbReference type="ARBA" id="ARBA00022741"/>
    </source>
</evidence>
<dbReference type="Gene3D" id="3.40.50.300">
    <property type="entry name" value="P-loop containing nucleotide triphosphate hydrolases"/>
    <property type="match status" value="2"/>
</dbReference>
<dbReference type="SUPFAM" id="SSF52540">
    <property type="entry name" value="P-loop containing nucleoside triphosphate hydrolases"/>
    <property type="match status" value="1"/>
</dbReference>
<dbReference type="InterPro" id="IPR018538">
    <property type="entry name" value="HerA_barrel_dom"/>
</dbReference>
<sequence length="551" mass="61823">MEEFVGIVRGEASFTSYEFSINPSANVSFGEFVVTKNRDGDLVLGTVRHVKNVNWLLSSVKSNFNSLALDIEEYGESLGENEEVVATVRILGKIEGNELVPNRVPIRNGEYVYKASDDLLQMIYGNDGIEIGTLLLRPNVRIKLDVNELVSRHFAVLAVTGAGKSNAVAVIIKGIVEDVGGTVVVLDPHGDYVNLRLPETGIDLVNIIDGKIRIEDLDPEELADLIGISSSAQIQRHFLSLAWETVKHKNQSLGGESLLEALLDLLNEWISRKTIKYWSEKEGRMKSEDLKSERIETIRGIIFRIRRFLRNYGNIVTSENLVAAIKPGMVNVIDLSPLDENQMKVVVGKFLEAVFEKRVEYEMARKRFEKETSKKKRDEYEEIMTEIESKYPALAYPILVIVEEAHIFAPQGEENDAMRIMGRIAREGRKFGVGLGVVSQRPSKLNEDILSQMNTKIILRIVNPRDQDYVLKASEQLSKDLMDDIAGLGKGEAVIVGQAIKLPALVRIYNFKELRGKAGTGQYGGEDIGILDRWNKMKRNMVNSLDIDIDF</sequence>
<comment type="catalytic activity">
    <reaction evidence="10">
        <text>ATP + H2O = ADP + phosphate + H(+)</text>
        <dbReference type="Rhea" id="RHEA:13065"/>
        <dbReference type="ChEBI" id="CHEBI:15377"/>
        <dbReference type="ChEBI" id="CHEBI:15378"/>
        <dbReference type="ChEBI" id="CHEBI:30616"/>
        <dbReference type="ChEBI" id="CHEBI:43474"/>
        <dbReference type="ChEBI" id="CHEBI:456216"/>
        <dbReference type="EC" id="5.6.2.4"/>
    </reaction>
</comment>
<dbReference type="KEGG" id="pfu:PF1165"/>
<evidence type="ECO:0000256" key="10">
    <source>
        <dbReference type="ARBA" id="ARBA00048988"/>
    </source>
</evidence>
<reference evidence="14 15" key="1">
    <citation type="submission" date="2017-08" db="EMBL/GenBank/DDBJ databases">
        <title>Resequencing and Reannotation of the genome of Pyrococcus furiosus type strain DSM3638.</title>
        <authorList>
            <person name="Reichelt R.M."/>
            <person name="Bunk B."/>
        </authorList>
    </citation>
    <scope>NUCLEOTIDE SEQUENCE [LARGE SCALE GENOMIC DNA]</scope>
    <source>
        <strain evidence="14 15">DSM 3638</strain>
    </source>
</reference>
<evidence type="ECO:0000259" key="13">
    <source>
        <dbReference type="Pfam" id="PF09378"/>
    </source>
</evidence>
<proteinExistence type="inferred from homology"/>
<feature type="domain" description="Helicase HerA-like C-terminal" evidence="12">
    <location>
        <begin position="402"/>
        <end position="496"/>
    </location>
</feature>
<dbReference type="Proteomes" id="UP000324354">
    <property type="component" value="Chromosome"/>
</dbReference>
<dbReference type="SMR" id="A0A5C0XRC1"/>
<dbReference type="InterPro" id="IPR002789">
    <property type="entry name" value="HerA_central"/>
</dbReference>
<dbReference type="GO" id="GO:0043138">
    <property type="term" value="F:3'-5' DNA helicase activity"/>
    <property type="evidence" value="ECO:0007669"/>
    <property type="project" value="UniProtKB-EC"/>
</dbReference>
<evidence type="ECO:0000256" key="5">
    <source>
        <dbReference type="ARBA" id="ARBA00022840"/>
    </source>
</evidence>
<keyword evidence="2" id="KW-0547">Nucleotide-binding</keyword>
<keyword evidence="3" id="KW-0378">Hydrolase</keyword>
<dbReference type="GO" id="GO:0003677">
    <property type="term" value="F:DNA binding"/>
    <property type="evidence" value="ECO:0007669"/>
    <property type="project" value="UniProtKB-KW"/>
</dbReference>
<dbReference type="GO" id="GO:0005524">
    <property type="term" value="F:ATP binding"/>
    <property type="evidence" value="ECO:0007669"/>
    <property type="project" value="UniProtKB-KW"/>
</dbReference>
<evidence type="ECO:0000256" key="7">
    <source>
        <dbReference type="ARBA" id="ARBA00023235"/>
    </source>
</evidence>
<keyword evidence="7" id="KW-0413">Isomerase</keyword>
<dbReference type="GeneID" id="41712973"/>
<organism evidence="14 15">
    <name type="scientific">Pyrococcus furiosus (strain ATCC 43587 / DSM 3638 / JCM 8422 / Vc1)</name>
    <dbReference type="NCBI Taxonomy" id="186497"/>
    <lineage>
        <taxon>Archaea</taxon>
        <taxon>Methanobacteriati</taxon>
        <taxon>Methanobacteriota</taxon>
        <taxon>Thermococci</taxon>
        <taxon>Thermococcales</taxon>
        <taxon>Thermococcaceae</taxon>
        <taxon>Pyrococcus</taxon>
    </lineage>
</organism>
<dbReference type="Pfam" id="PF09378">
    <property type="entry name" value="HAS-barrel"/>
    <property type="match status" value="1"/>
</dbReference>
<dbReference type="OrthoDB" id="107033at2157"/>
<dbReference type="PANTHER" id="PTHR42957:SF1">
    <property type="entry name" value="HELICASE MJ1565-RELATED"/>
    <property type="match status" value="1"/>
</dbReference>
<dbReference type="EMBL" id="CP023154">
    <property type="protein sequence ID" value="QEK78818.1"/>
    <property type="molecule type" value="Genomic_DNA"/>
</dbReference>
<dbReference type="InterPro" id="IPR008571">
    <property type="entry name" value="HerA-like"/>
</dbReference>
<evidence type="ECO:0000313" key="15">
    <source>
        <dbReference type="Proteomes" id="UP000324354"/>
    </source>
</evidence>
<evidence type="ECO:0000256" key="1">
    <source>
        <dbReference type="ARBA" id="ARBA00007816"/>
    </source>
</evidence>
<dbReference type="NCBIfam" id="NF040819">
    <property type="entry name" value="helicase_HerA"/>
    <property type="match status" value="1"/>
</dbReference>
<dbReference type="GO" id="GO:0043139">
    <property type="term" value="F:5'-3' DNA helicase activity"/>
    <property type="evidence" value="ECO:0007669"/>
    <property type="project" value="UniProtKB-EC"/>
</dbReference>
<dbReference type="AlphaFoldDB" id="A0A5C0XRC1"/>
<evidence type="ECO:0000259" key="11">
    <source>
        <dbReference type="Pfam" id="PF01935"/>
    </source>
</evidence>
<evidence type="ECO:0000256" key="3">
    <source>
        <dbReference type="ARBA" id="ARBA00022801"/>
    </source>
</evidence>
<comment type="similarity">
    <text evidence="1">Belongs to the HerA family.</text>
</comment>
<comment type="catalytic activity">
    <reaction evidence="9">
        <text>ATP + H2O = ADP + phosphate + H(+)</text>
        <dbReference type="Rhea" id="RHEA:13065"/>
        <dbReference type="ChEBI" id="CHEBI:15377"/>
        <dbReference type="ChEBI" id="CHEBI:15378"/>
        <dbReference type="ChEBI" id="CHEBI:30616"/>
        <dbReference type="ChEBI" id="CHEBI:43474"/>
        <dbReference type="ChEBI" id="CHEBI:456216"/>
        <dbReference type="EC" id="5.6.2.3"/>
    </reaction>
</comment>
<comment type="catalytic activity">
    <reaction evidence="8">
        <text>Couples ATP hydrolysis with the unwinding of duplex DNA by translocating in the 3'-5' direction.</text>
        <dbReference type="EC" id="5.6.2.4"/>
    </reaction>
</comment>